<evidence type="ECO:0000313" key="2">
    <source>
        <dbReference type="RefSeq" id="XP_008487268.1"/>
    </source>
</evidence>
<accession>A0A1S3DTE5</accession>
<dbReference type="GeneID" id="103524039"/>
<dbReference type="Proteomes" id="UP000079169">
    <property type="component" value="Unplaced"/>
</dbReference>
<dbReference type="RefSeq" id="XP_008487268.1">
    <property type="nucleotide sequence ID" value="XM_008489046.3"/>
</dbReference>
<protein>
    <submittedName>
        <fullName evidence="2 3">Uncharacterized protein LOC103524039</fullName>
    </submittedName>
</protein>
<evidence type="ECO:0000313" key="3">
    <source>
        <dbReference type="RefSeq" id="XP_026689054.1"/>
    </source>
</evidence>
<dbReference type="PaxDb" id="121845-A0A1S3DTE5"/>
<reference evidence="2 3" key="1">
    <citation type="submission" date="2025-04" db="UniProtKB">
        <authorList>
            <consortium name="RefSeq"/>
        </authorList>
    </citation>
    <scope>IDENTIFICATION</scope>
</reference>
<evidence type="ECO:0000313" key="1">
    <source>
        <dbReference type="Proteomes" id="UP000079169"/>
    </source>
</evidence>
<proteinExistence type="predicted"/>
<organism evidence="1 2">
    <name type="scientific">Diaphorina citri</name>
    <name type="common">Asian citrus psyllid</name>
    <dbReference type="NCBI Taxonomy" id="121845"/>
    <lineage>
        <taxon>Eukaryota</taxon>
        <taxon>Metazoa</taxon>
        <taxon>Ecdysozoa</taxon>
        <taxon>Arthropoda</taxon>
        <taxon>Hexapoda</taxon>
        <taxon>Insecta</taxon>
        <taxon>Pterygota</taxon>
        <taxon>Neoptera</taxon>
        <taxon>Paraneoptera</taxon>
        <taxon>Hemiptera</taxon>
        <taxon>Sternorrhyncha</taxon>
        <taxon>Psylloidea</taxon>
        <taxon>Psyllidae</taxon>
        <taxon>Diaphorininae</taxon>
        <taxon>Diaphorina</taxon>
    </lineage>
</organism>
<dbReference type="KEGG" id="dci:103524039"/>
<sequence>MLLSIAKHNMSKIVATIVILSNKSGYSAQNFSVTTRPLRMFSTLIHVLLLLSILRNTSAEDYEKIECNTCHGYKDFCDKTSNVLTCTIVPSQSQVCYTILQEDTEEQIVTKGCANKGYCESARRNSIYFLTYCKECDTKKCNSETSFTPNVFPDDGSTSLSSNLILLVCLVMTVLMMSRLTGVS</sequence>
<keyword evidence="1" id="KW-1185">Reference proteome</keyword>
<name>A0A1S3DTE5_DIACI</name>
<dbReference type="RefSeq" id="XP_026689054.1">
    <property type="nucleotide sequence ID" value="XM_026833253.1"/>
</dbReference>
<gene>
    <name evidence="2 3" type="primary">LOC103524039</name>
</gene>
<dbReference type="AlphaFoldDB" id="A0A1S3DTE5"/>